<dbReference type="Proteomes" id="UP000678499">
    <property type="component" value="Unassembled WGS sequence"/>
</dbReference>
<sequence length="624" mass="71155">MALGEMSGADVEAEYVVERIVGSKLINGVVYYHLKWKGFPNSENTWEPVTNLECEELIADFEQQQLQSSPGPAEGETSFPDKRHKRKRRAAAKTCLDFLHKPALVVDADFTAEAIVDHKMVDGVLFFLVKWEDYGPDENTWEPADNLDCKAIMAAYCEQFPEVLEDLKRHEKDSNVADLRGKAVKKENIEKSVPVSMAENNLEKTPKSIPVVHLECMLYYRFYVMDPEVDRDADDEQDVEESVVSPVAENGVSGDAQKDSPDSPPPDENSEESPVEAETPAATENKEEEKNEDYVVEKVVGRKELNGVVHYFLKWKGYPNSKNTWEPVTNLDCKDLIEEFEEKRSRDDSRVRRRPAEAKTTAKVDFSRLLTSERPSRGKRSNPEPVKTSPRATKAPRKEKKKEEPEEEEEEEAVNDYEVEKILKHKIERGKLSFYIKWKNYGAEDNTWEPMGNLDCKKIINEYARKFPDVQTLLRGGKLEPPRAAPKVDRKSDPIPKPLKERSARASRKSLSNGDSQWEASVEDFHTFSSAPTVKKSGRGSTTSRGIRRPAKFDSENEEESWGFDRGLQALEVVAATETRGNIKYFVRWKGSEDVDIIPNSVCREKIPELVMDFLEKQINWNSV</sequence>
<dbReference type="SMART" id="SM00300">
    <property type="entry name" value="ChSh"/>
    <property type="match status" value="1"/>
</dbReference>
<dbReference type="SMART" id="SM00298">
    <property type="entry name" value="CHROMO"/>
    <property type="match status" value="5"/>
</dbReference>
<feature type="domain" description="Chromo" evidence="4">
    <location>
        <begin position="294"/>
        <end position="352"/>
    </location>
</feature>
<dbReference type="GO" id="GO:0005634">
    <property type="term" value="C:nucleus"/>
    <property type="evidence" value="ECO:0007669"/>
    <property type="project" value="UniProtKB-SubCell"/>
</dbReference>
<evidence type="ECO:0000313" key="6">
    <source>
        <dbReference type="Proteomes" id="UP000678499"/>
    </source>
</evidence>
<feature type="region of interest" description="Disordered" evidence="3">
    <location>
        <begin position="531"/>
        <end position="558"/>
    </location>
</feature>
<organism evidence="5">
    <name type="scientific">Notodromas monacha</name>
    <dbReference type="NCBI Taxonomy" id="399045"/>
    <lineage>
        <taxon>Eukaryota</taxon>
        <taxon>Metazoa</taxon>
        <taxon>Ecdysozoa</taxon>
        <taxon>Arthropoda</taxon>
        <taxon>Crustacea</taxon>
        <taxon>Oligostraca</taxon>
        <taxon>Ostracoda</taxon>
        <taxon>Podocopa</taxon>
        <taxon>Podocopida</taxon>
        <taxon>Cypridocopina</taxon>
        <taxon>Cypridoidea</taxon>
        <taxon>Cyprididae</taxon>
        <taxon>Notodromas</taxon>
    </lineage>
</organism>
<gene>
    <name evidence="5" type="ORF">NMOB1V02_LOCUS6240</name>
</gene>
<dbReference type="Pfam" id="PF01393">
    <property type="entry name" value="Chromo_shadow"/>
    <property type="match status" value="1"/>
</dbReference>
<feature type="domain" description="Chromo" evidence="4">
    <location>
        <begin position="568"/>
        <end position="624"/>
    </location>
</feature>
<feature type="compositionally biased region" description="Basic and acidic residues" evidence="3">
    <location>
        <begin position="342"/>
        <end position="366"/>
    </location>
</feature>
<evidence type="ECO:0000256" key="3">
    <source>
        <dbReference type="SAM" id="MobiDB-lite"/>
    </source>
</evidence>
<dbReference type="PANTHER" id="PTHR22812">
    <property type="entry name" value="CHROMOBOX PROTEIN"/>
    <property type="match status" value="1"/>
</dbReference>
<dbReference type="Pfam" id="PF00385">
    <property type="entry name" value="Chromo"/>
    <property type="match status" value="4"/>
</dbReference>
<dbReference type="Gene3D" id="2.40.50.40">
    <property type="match status" value="5"/>
</dbReference>
<dbReference type="EMBL" id="OA883297">
    <property type="protein sequence ID" value="CAD7278540.1"/>
    <property type="molecule type" value="Genomic_DNA"/>
</dbReference>
<feature type="region of interest" description="Disordered" evidence="3">
    <location>
        <begin position="231"/>
        <end position="292"/>
    </location>
</feature>
<dbReference type="CDD" id="cd00034">
    <property type="entry name" value="CSD"/>
    <property type="match status" value="1"/>
</dbReference>
<feature type="compositionally biased region" description="Basic and acidic residues" evidence="3">
    <location>
        <begin position="477"/>
        <end position="504"/>
    </location>
</feature>
<feature type="domain" description="Chromo" evidence="4">
    <location>
        <begin position="15"/>
        <end position="73"/>
    </location>
</feature>
<dbReference type="OrthoDB" id="6354892at2759"/>
<dbReference type="InterPro" id="IPR008251">
    <property type="entry name" value="Chromo_shadow_dom"/>
</dbReference>
<evidence type="ECO:0000313" key="5">
    <source>
        <dbReference type="EMBL" id="CAD7278540.1"/>
    </source>
</evidence>
<feature type="domain" description="Chromo" evidence="4">
    <location>
        <begin position="417"/>
        <end position="475"/>
    </location>
</feature>
<keyword evidence="2" id="KW-0539">Nucleus</keyword>
<accession>A0A7R9BQG4</accession>
<dbReference type="EMBL" id="CAJPEX010001260">
    <property type="protein sequence ID" value="CAG0918692.1"/>
    <property type="molecule type" value="Genomic_DNA"/>
</dbReference>
<protein>
    <recommendedName>
        <fullName evidence="4">Chromo domain-containing protein</fullName>
    </recommendedName>
</protein>
<dbReference type="CDD" id="cd00024">
    <property type="entry name" value="CD_CSD"/>
    <property type="match status" value="2"/>
</dbReference>
<dbReference type="InterPro" id="IPR000953">
    <property type="entry name" value="Chromo/chromo_shadow_dom"/>
</dbReference>
<evidence type="ECO:0000259" key="4">
    <source>
        <dbReference type="PROSITE" id="PS50013"/>
    </source>
</evidence>
<dbReference type="InterPro" id="IPR051219">
    <property type="entry name" value="Heterochromatin_chromo-domain"/>
</dbReference>
<feature type="region of interest" description="Disordered" evidence="3">
    <location>
        <begin position="474"/>
        <end position="517"/>
    </location>
</feature>
<feature type="domain" description="Chromo" evidence="4">
    <location>
        <begin position="110"/>
        <end position="168"/>
    </location>
</feature>
<keyword evidence="6" id="KW-1185">Reference proteome</keyword>
<proteinExistence type="predicted"/>
<reference evidence="5" key="1">
    <citation type="submission" date="2020-11" db="EMBL/GenBank/DDBJ databases">
        <authorList>
            <person name="Tran Van P."/>
        </authorList>
    </citation>
    <scope>NUCLEOTIDE SEQUENCE</scope>
</reference>
<comment type="subcellular location">
    <subcellularLocation>
        <location evidence="1">Nucleus</location>
    </subcellularLocation>
</comment>
<evidence type="ECO:0000256" key="2">
    <source>
        <dbReference type="ARBA" id="ARBA00023242"/>
    </source>
</evidence>
<dbReference type="SUPFAM" id="SSF54160">
    <property type="entry name" value="Chromo domain-like"/>
    <property type="match status" value="5"/>
</dbReference>
<feature type="region of interest" description="Disordered" evidence="3">
    <location>
        <begin position="342"/>
        <end position="417"/>
    </location>
</feature>
<name>A0A7R9BQG4_9CRUS</name>
<feature type="region of interest" description="Disordered" evidence="3">
    <location>
        <begin position="65"/>
        <end position="85"/>
    </location>
</feature>
<dbReference type="InterPro" id="IPR023779">
    <property type="entry name" value="Chromodomain_CS"/>
</dbReference>
<dbReference type="InterPro" id="IPR023780">
    <property type="entry name" value="Chromo_domain"/>
</dbReference>
<evidence type="ECO:0000256" key="1">
    <source>
        <dbReference type="ARBA" id="ARBA00004123"/>
    </source>
</evidence>
<dbReference type="AlphaFoldDB" id="A0A7R9BQG4"/>
<feature type="compositionally biased region" description="Acidic residues" evidence="3">
    <location>
        <begin position="231"/>
        <end position="241"/>
    </location>
</feature>
<dbReference type="PROSITE" id="PS00598">
    <property type="entry name" value="CHROMO_1"/>
    <property type="match status" value="4"/>
</dbReference>
<dbReference type="PROSITE" id="PS50013">
    <property type="entry name" value="CHROMO_2"/>
    <property type="match status" value="5"/>
</dbReference>
<dbReference type="GO" id="GO:0000792">
    <property type="term" value="C:heterochromatin"/>
    <property type="evidence" value="ECO:0007669"/>
    <property type="project" value="UniProtKB-ARBA"/>
</dbReference>
<feature type="compositionally biased region" description="Acidic residues" evidence="3">
    <location>
        <begin position="405"/>
        <end position="417"/>
    </location>
</feature>
<dbReference type="InterPro" id="IPR016197">
    <property type="entry name" value="Chromo-like_dom_sf"/>
</dbReference>